<evidence type="ECO:0000259" key="4">
    <source>
        <dbReference type="Pfam" id="PF01728"/>
    </source>
</evidence>
<dbReference type="PROSITE" id="PS50889">
    <property type="entry name" value="S4"/>
    <property type="match status" value="1"/>
</dbReference>
<dbReference type="InterPro" id="IPR002877">
    <property type="entry name" value="RNA_MeTrfase_FtsJ_dom"/>
</dbReference>
<dbReference type="Gene3D" id="3.40.50.150">
    <property type="entry name" value="Vaccinia Virus protein VP39"/>
    <property type="match status" value="1"/>
</dbReference>
<reference evidence="6" key="1">
    <citation type="journal article" date="2018" name="Algal Res.">
        <title>Characterization of plant carbon substrate utilization by Auxenochlorella protothecoides.</title>
        <authorList>
            <person name="Vogler B.W."/>
            <person name="Starkenburg S.R."/>
            <person name="Sudasinghe N."/>
            <person name="Schambach J.Y."/>
            <person name="Rollin J.A."/>
            <person name="Pattathil S."/>
            <person name="Barry A.N."/>
        </authorList>
    </citation>
    <scope>NUCLEOTIDE SEQUENCE [LARGE SCALE GENOMIC DNA]</scope>
    <source>
        <strain evidence="6">UTEX 25</strain>
    </source>
</reference>
<evidence type="ECO:0000256" key="3">
    <source>
        <dbReference type="PROSITE-ProRule" id="PRU00182"/>
    </source>
</evidence>
<dbReference type="PIRSF" id="PIRSF005578">
    <property type="entry name" value="TlyA"/>
    <property type="match status" value="1"/>
</dbReference>
<dbReference type="SUPFAM" id="SSF55174">
    <property type="entry name" value="Alpha-L RNA-binding motif"/>
    <property type="match status" value="1"/>
</dbReference>
<sequence>MYSKNVIQSWIAQGLVTVNGQPVLKAGTGVDPASSRIDLLADPPRYVCRAGLKLEAALDHFSLDPKGWTTLDAGLSTGGFTDCLLQRGARRVVGVDVGYGQVAERVRQHPAVTVMERTNVRHLRRAALPGGEPVDLVTLDLSFISGKPVFIKVLDMVMDVLKPGGHLIVLIKPQFEAGKAQASRPGQFLTPTGCGMLMSDVATGGLVRDPAVHADVIRRVQEACMARGLVPQGHMPSPIKGANAGNTEFLAHFVFQATGAGVEEELEDGEPDEPAKS</sequence>
<dbReference type="PANTHER" id="PTHR32319">
    <property type="entry name" value="BACTERIAL HEMOLYSIN-LIKE PROTEIN"/>
    <property type="match status" value="1"/>
</dbReference>
<dbReference type="SUPFAM" id="SSF53335">
    <property type="entry name" value="S-adenosyl-L-methionine-dependent methyltransferases"/>
    <property type="match status" value="1"/>
</dbReference>
<comment type="caution">
    <text evidence="5">The sequence shown here is derived from an EMBL/GenBank/DDBJ whole genome shotgun (WGS) entry which is preliminary data.</text>
</comment>
<dbReference type="InterPro" id="IPR004538">
    <property type="entry name" value="Hemolysin_A/TlyA"/>
</dbReference>
<dbReference type="GO" id="GO:0003723">
    <property type="term" value="F:RNA binding"/>
    <property type="evidence" value="ECO:0007669"/>
    <property type="project" value="UniProtKB-KW"/>
</dbReference>
<organism evidence="5 6">
    <name type="scientific">Auxenochlorella protothecoides</name>
    <name type="common">Green microalga</name>
    <name type="synonym">Chlorella protothecoides</name>
    <dbReference type="NCBI Taxonomy" id="3075"/>
    <lineage>
        <taxon>Eukaryota</taxon>
        <taxon>Viridiplantae</taxon>
        <taxon>Chlorophyta</taxon>
        <taxon>core chlorophytes</taxon>
        <taxon>Trebouxiophyceae</taxon>
        <taxon>Chlorellales</taxon>
        <taxon>Chlorellaceae</taxon>
        <taxon>Auxenochlorella</taxon>
    </lineage>
</organism>
<dbReference type="InterPro" id="IPR036986">
    <property type="entry name" value="S4_RNA-bd_sf"/>
</dbReference>
<comment type="similarity">
    <text evidence="2">Belongs to the TlyA family.</text>
</comment>
<dbReference type="Gene3D" id="3.10.290.10">
    <property type="entry name" value="RNA-binding S4 domain"/>
    <property type="match status" value="1"/>
</dbReference>
<dbReference type="AlphaFoldDB" id="A0A3M7L099"/>
<dbReference type="InterPro" id="IPR047048">
    <property type="entry name" value="TlyA"/>
</dbReference>
<keyword evidence="1 3" id="KW-0694">RNA-binding</keyword>
<evidence type="ECO:0000256" key="1">
    <source>
        <dbReference type="ARBA" id="ARBA00022884"/>
    </source>
</evidence>
<dbReference type="GO" id="GO:0008168">
    <property type="term" value="F:methyltransferase activity"/>
    <property type="evidence" value="ECO:0007669"/>
    <property type="project" value="InterPro"/>
</dbReference>
<dbReference type="CDD" id="cd02440">
    <property type="entry name" value="AdoMet_MTases"/>
    <property type="match status" value="1"/>
</dbReference>
<evidence type="ECO:0000313" key="6">
    <source>
        <dbReference type="Proteomes" id="UP000279271"/>
    </source>
</evidence>
<name>A0A3M7L099_AUXPR</name>
<dbReference type="Proteomes" id="UP000279271">
    <property type="component" value="Unassembled WGS sequence"/>
</dbReference>
<evidence type="ECO:0000313" key="5">
    <source>
        <dbReference type="EMBL" id="RMZ55599.1"/>
    </source>
</evidence>
<protein>
    <recommendedName>
        <fullName evidence="4">Ribosomal RNA methyltransferase FtsJ domain-containing protein</fullName>
    </recommendedName>
</protein>
<proteinExistence type="inferred from homology"/>
<dbReference type="Pfam" id="PF01728">
    <property type="entry name" value="FtsJ"/>
    <property type="match status" value="1"/>
</dbReference>
<feature type="domain" description="Ribosomal RNA methyltransferase FtsJ" evidence="4">
    <location>
        <begin position="46"/>
        <end position="252"/>
    </location>
</feature>
<dbReference type="GO" id="GO:0032259">
    <property type="term" value="P:methylation"/>
    <property type="evidence" value="ECO:0007669"/>
    <property type="project" value="InterPro"/>
</dbReference>
<dbReference type="CDD" id="cd00165">
    <property type="entry name" value="S4"/>
    <property type="match status" value="1"/>
</dbReference>
<dbReference type="PANTHER" id="PTHR32319:SF0">
    <property type="entry name" value="BACTERIAL HEMOLYSIN-LIKE PROTEIN"/>
    <property type="match status" value="1"/>
</dbReference>
<accession>A0A3M7L099</accession>
<dbReference type="InterPro" id="IPR029063">
    <property type="entry name" value="SAM-dependent_MTases_sf"/>
</dbReference>
<dbReference type="EMBL" id="QOKY01000160">
    <property type="protein sequence ID" value="RMZ55599.1"/>
    <property type="molecule type" value="Genomic_DNA"/>
</dbReference>
<gene>
    <name evidence="5" type="ORF">APUTEX25_000182</name>
</gene>
<evidence type="ECO:0000256" key="2">
    <source>
        <dbReference type="ARBA" id="ARBA00029460"/>
    </source>
</evidence>